<dbReference type="Proteomes" id="UP000828443">
    <property type="component" value="Segment"/>
</dbReference>
<dbReference type="GeneID" id="77953175"/>
<dbReference type="EMBL" id="MZ348422">
    <property type="protein sequence ID" value="QYN79998.1"/>
    <property type="molecule type" value="Genomic_DNA"/>
</dbReference>
<dbReference type="RefSeq" id="YP_010676810.1">
    <property type="nucleotide sequence ID" value="NC_071015.1"/>
</dbReference>
<organism evidence="1 2">
    <name type="scientific">Kosakonia phage Kc263</name>
    <dbReference type="NCBI Taxonomy" id="2863194"/>
    <lineage>
        <taxon>Viruses</taxon>
        <taxon>Duplodnaviria</taxon>
        <taxon>Heunggongvirae</taxon>
        <taxon>Uroviricota</taxon>
        <taxon>Caudoviricetes</taxon>
        <taxon>Chimalliviridae</taxon>
        <taxon>Branisovskavirus</taxon>
        <taxon>Branisovskavirus Kc263</taxon>
    </lineage>
</organism>
<reference evidence="1" key="1">
    <citation type="journal article" date="2021" name="Viruses">
        <title>Novel Viruses That Lyse Plant and Human Strains of Kosakonia cowanii.</title>
        <authorList>
            <person name="Petrzik K."/>
            <person name="Brazdova S."/>
            <person name="Krawczyk K."/>
        </authorList>
    </citation>
    <scope>NUCLEOTIDE SEQUENCE</scope>
</reference>
<dbReference type="KEGG" id="vg:77953175"/>
<proteinExistence type="predicted"/>
<protein>
    <submittedName>
        <fullName evidence="1">Apolipophorin-III</fullName>
    </submittedName>
</protein>
<name>A0AAE7WF88_9CAUD</name>
<evidence type="ECO:0000313" key="2">
    <source>
        <dbReference type="Proteomes" id="UP000828443"/>
    </source>
</evidence>
<keyword evidence="2" id="KW-1185">Reference proteome</keyword>
<sequence length="261" mass="30051">MSLGEIEHLATMVSGCESLTSGGRITPDGKYSYAVLKLYSHAGNEGFLDTVKAAAGKIKEFFISLCEAIKDFLSFGRRRFERERKFWEEADKANEKLETDKEANRAKRYEMLKESMMHALTVAQGKMEPIKDSDDFFTFADYLELSVEKFRYLSSGHIVDDIIRHIETCKPEDFDRSEINWIKDKLNDYDTALFSLNLSCSNHAKRIRISDDNSQEARERDRQLNAGARLLKVYTEVYASLSKAFASFLKKDQERMEKAIN</sequence>
<accession>A0AAE7WF88</accession>
<evidence type="ECO:0000313" key="1">
    <source>
        <dbReference type="EMBL" id="QYN79998.1"/>
    </source>
</evidence>